<reference evidence="6" key="1">
    <citation type="journal article" date="2014" name="Front. Microbiol.">
        <title>High frequency of phylogenetically diverse reductive dehalogenase-homologous genes in deep subseafloor sedimentary metagenomes.</title>
        <authorList>
            <person name="Kawai M."/>
            <person name="Futagami T."/>
            <person name="Toyoda A."/>
            <person name="Takaki Y."/>
            <person name="Nishi S."/>
            <person name="Hori S."/>
            <person name="Arai W."/>
            <person name="Tsubouchi T."/>
            <person name="Morono Y."/>
            <person name="Uchiyama I."/>
            <person name="Ito T."/>
            <person name="Fujiyama A."/>
            <person name="Inagaki F."/>
            <person name="Takami H."/>
        </authorList>
    </citation>
    <scope>NUCLEOTIDE SEQUENCE</scope>
    <source>
        <strain evidence="6">Expedition CK06-06</strain>
    </source>
</reference>
<protein>
    <recommendedName>
        <fullName evidence="5">UvrD-like helicase C-terminal domain-containing protein</fullName>
    </recommendedName>
</protein>
<dbReference type="PANTHER" id="PTHR11070:SF3">
    <property type="entry name" value="DNA 3'-5' HELICASE"/>
    <property type="match status" value="1"/>
</dbReference>
<evidence type="ECO:0000256" key="2">
    <source>
        <dbReference type="ARBA" id="ARBA00022801"/>
    </source>
</evidence>
<keyword evidence="3" id="KW-0347">Helicase</keyword>
<evidence type="ECO:0000256" key="3">
    <source>
        <dbReference type="ARBA" id="ARBA00022806"/>
    </source>
</evidence>
<name>X1CWI6_9ZZZZ</name>
<keyword evidence="2" id="KW-0378">Hydrolase</keyword>
<keyword evidence="1" id="KW-0547">Nucleotide-binding</keyword>
<proteinExistence type="predicted"/>
<evidence type="ECO:0000256" key="4">
    <source>
        <dbReference type="ARBA" id="ARBA00022840"/>
    </source>
</evidence>
<dbReference type="InterPro" id="IPR000212">
    <property type="entry name" value="DNA_helicase_UvrD/REP"/>
</dbReference>
<dbReference type="Pfam" id="PF13361">
    <property type="entry name" value="UvrD_C"/>
    <property type="match status" value="1"/>
</dbReference>
<dbReference type="InterPro" id="IPR027417">
    <property type="entry name" value="P-loop_NTPase"/>
</dbReference>
<feature type="domain" description="UvrD-like helicase C-terminal" evidence="5">
    <location>
        <begin position="107"/>
        <end position="185"/>
    </location>
</feature>
<dbReference type="GO" id="GO:0003677">
    <property type="term" value="F:DNA binding"/>
    <property type="evidence" value="ECO:0007669"/>
    <property type="project" value="InterPro"/>
</dbReference>
<dbReference type="InterPro" id="IPR014017">
    <property type="entry name" value="DNA_helicase_UvrD-like_C"/>
</dbReference>
<dbReference type="AlphaFoldDB" id="X1CWI6"/>
<feature type="non-terminal residue" evidence="6">
    <location>
        <position position="1"/>
    </location>
</feature>
<organism evidence="6">
    <name type="scientific">marine sediment metagenome</name>
    <dbReference type="NCBI Taxonomy" id="412755"/>
    <lineage>
        <taxon>unclassified sequences</taxon>
        <taxon>metagenomes</taxon>
        <taxon>ecological metagenomes</taxon>
    </lineage>
</organism>
<gene>
    <name evidence="6" type="ORF">S01H4_56309</name>
</gene>
<evidence type="ECO:0000313" key="6">
    <source>
        <dbReference type="EMBL" id="GAH12861.1"/>
    </source>
</evidence>
<sequence>NPPKIWFFQENYRNTKQIARLGLAISRTPFFKGVADLVEPHSPRADGPLPTLVKSNDINEETELTLENAVAMGRTQFVGLLNRNRDMDKYFLKVIKRRDESLKVDRLHRDMKKWSSGPGVFIGTYHAAKSLEFDAVILPYCNDDVLPDQSRIVALGSQQEAESEEARLLYVAVTRAKARLIITYSGKLTRLLPYEPSLYQEEKA</sequence>
<dbReference type="GO" id="GO:0000725">
    <property type="term" value="P:recombinational repair"/>
    <property type="evidence" value="ECO:0007669"/>
    <property type="project" value="TreeGrafter"/>
</dbReference>
<dbReference type="GO" id="GO:0005524">
    <property type="term" value="F:ATP binding"/>
    <property type="evidence" value="ECO:0007669"/>
    <property type="project" value="UniProtKB-KW"/>
</dbReference>
<comment type="caution">
    <text evidence="6">The sequence shown here is derived from an EMBL/GenBank/DDBJ whole genome shotgun (WGS) entry which is preliminary data.</text>
</comment>
<dbReference type="GO" id="GO:0043138">
    <property type="term" value="F:3'-5' DNA helicase activity"/>
    <property type="evidence" value="ECO:0007669"/>
    <property type="project" value="TreeGrafter"/>
</dbReference>
<evidence type="ECO:0000256" key="1">
    <source>
        <dbReference type="ARBA" id="ARBA00022741"/>
    </source>
</evidence>
<evidence type="ECO:0000259" key="5">
    <source>
        <dbReference type="Pfam" id="PF13361"/>
    </source>
</evidence>
<dbReference type="GO" id="GO:0016787">
    <property type="term" value="F:hydrolase activity"/>
    <property type="evidence" value="ECO:0007669"/>
    <property type="project" value="UniProtKB-KW"/>
</dbReference>
<dbReference type="Gene3D" id="3.40.50.300">
    <property type="entry name" value="P-loop containing nucleotide triphosphate hydrolases"/>
    <property type="match status" value="1"/>
</dbReference>
<accession>X1CWI6</accession>
<dbReference type="PANTHER" id="PTHR11070">
    <property type="entry name" value="UVRD / RECB / PCRA DNA HELICASE FAMILY MEMBER"/>
    <property type="match status" value="1"/>
</dbReference>
<dbReference type="EMBL" id="BART01032616">
    <property type="protein sequence ID" value="GAH12861.1"/>
    <property type="molecule type" value="Genomic_DNA"/>
</dbReference>
<keyword evidence="4" id="KW-0067">ATP-binding</keyword>
<dbReference type="SUPFAM" id="SSF52540">
    <property type="entry name" value="P-loop containing nucleoside triphosphate hydrolases"/>
    <property type="match status" value="1"/>
</dbReference>
<dbReference type="GO" id="GO:0005829">
    <property type="term" value="C:cytosol"/>
    <property type="evidence" value="ECO:0007669"/>
    <property type="project" value="TreeGrafter"/>
</dbReference>